<protein>
    <submittedName>
        <fullName evidence="10">ABC-2 type transporter</fullName>
    </submittedName>
</protein>
<keyword evidence="2" id="KW-0813">Transport</keyword>
<feature type="transmembrane region" description="Helical" evidence="8">
    <location>
        <begin position="590"/>
        <end position="609"/>
    </location>
</feature>
<reference evidence="10 11" key="2">
    <citation type="journal article" date="2014" name="BMC Genomics">
        <title>An improved genome of the model marine alga Ostreococcus tauri unfolds by assessing Illumina de novo assemblies.</title>
        <authorList>
            <person name="Blanc-Mathieu R."/>
            <person name="Verhelst B."/>
            <person name="Derelle E."/>
            <person name="Rombauts S."/>
            <person name="Bouget F.Y."/>
            <person name="Carre I."/>
            <person name="Chateau A."/>
            <person name="Eyre-Walker A."/>
            <person name="Grimsley N."/>
            <person name="Moreau H."/>
            <person name="Piegu B."/>
            <person name="Rivals E."/>
            <person name="Schackwitz W."/>
            <person name="Van de Peer Y."/>
            <person name="Piganeau G."/>
        </authorList>
    </citation>
    <scope>NUCLEOTIDE SEQUENCE [LARGE SCALE GENOMIC DNA]</scope>
    <source>
        <strain evidence="11">OTTH 0595 / CCAP 157/2 / RCC745</strain>
    </source>
</reference>
<keyword evidence="11" id="KW-1185">Reference proteome</keyword>
<dbReference type="RefSeq" id="XP_003081149.2">
    <property type="nucleotide sequence ID" value="XM_003081101.2"/>
</dbReference>
<evidence type="ECO:0000256" key="1">
    <source>
        <dbReference type="ARBA" id="ARBA00004141"/>
    </source>
</evidence>
<dbReference type="EMBL" id="CAID01000009">
    <property type="protein sequence ID" value="CEF99015.1"/>
    <property type="molecule type" value="Genomic_DNA"/>
</dbReference>
<feature type="transmembrane region" description="Helical" evidence="8">
    <location>
        <begin position="488"/>
        <end position="505"/>
    </location>
</feature>
<dbReference type="InterPro" id="IPR013525">
    <property type="entry name" value="ABC2_TM"/>
</dbReference>
<dbReference type="CDD" id="cd03213">
    <property type="entry name" value="ABCG_EPDR"/>
    <property type="match status" value="1"/>
</dbReference>
<dbReference type="SUPFAM" id="SSF52540">
    <property type="entry name" value="P-loop containing nucleoside triphosphate hydrolases"/>
    <property type="match status" value="1"/>
</dbReference>
<evidence type="ECO:0000256" key="5">
    <source>
        <dbReference type="ARBA" id="ARBA00022840"/>
    </source>
</evidence>
<dbReference type="InterPro" id="IPR017871">
    <property type="entry name" value="ABC_transporter-like_CS"/>
</dbReference>
<comment type="caution">
    <text evidence="10">The sequence shown here is derived from an EMBL/GenBank/DDBJ whole genome shotgun (WGS) entry which is preliminary data.</text>
</comment>
<evidence type="ECO:0000313" key="10">
    <source>
        <dbReference type="EMBL" id="CEF99015.1"/>
    </source>
</evidence>
<evidence type="ECO:0000256" key="7">
    <source>
        <dbReference type="ARBA" id="ARBA00023136"/>
    </source>
</evidence>
<evidence type="ECO:0000256" key="6">
    <source>
        <dbReference type="ARBA" id="ARBA00022989"/>
    </source>
</evidence>
<keyword evidence="7 8" id="KW-0472">Membrane</keyword>
<feature type="transmembrane region" description="Helical" evidence="8">
    <location>
        <begin position="345"/>
        <end position="364"/>
    </location>
</feature>
<dbReference type="Pfam" id="PF19055">
    <property type="entry name" value="ABC2_membrane_7"/>
    <property type="match status" value="1"/>
</dbReference>
<keyword evidence="6 8" id="KW-1133">Transmembrane helix</keyword>
<evidence type="ECO:0000313" key="11">
    <source>
        <dbReference type="Proteomes" id="UP000009170"/>
    </source>
</evidence>
<dbReference type="STRING" id="70448.A0A090M447"/>
<dbReference type="GO" id="GO:0005524">
    <property type="term" value="F:ATP binding"/>
    <property type="evidence" value="ECO:0007669"/>
    <property type="project" value="UniProtKB-KW"/>
</dbReference>
<evidence type="ECO:0000259" key="9">
    <source>
        <dbReference type="PROSITE" id="PS50893"/>
    </source>
</evidence>
<dbReference type="SMART" id="SM00382">
    <property type="entry name" value="AAA"/>
    <property type="match status" value="1"/>
</dbReference>
<dbReference type="Gene3D" id="3.40.50.300">
    <property type="entry name" value="P-loop containing nucleotide triphosphate hydrolases"/>
    <property type="match status" value="1"/>
</dbReference>
<dbReference type="InterPro" id="IPR027417">
    <property type="entry name" value="P-loop_NTPase"/>
</dbReference>
<feature type="transmembrane region" description="Helical" evidence="8">
    <location>
        <begin position="376"/>
        <end position="399"/>
    </location>
</feature>
<dbReference type="Pfam" id="PF01061">
    <property type="entry name" value="ABC2_membrane"/>
    <property type="match status" value="1"/>
</dbReference>
<dbReference type="PANTHER" id="PTHR48041">
    <property type="entry name" value="ABC TRANSPORTER G FAMILY MEMBER 28"/>
    <property type="match status" value="1"/>
</dbReference>
<dbReference type="Pfam" id="PF00005">
    <property type="entry name" value="ABC_tran"/>
    <property type="match status" value="1"/>
</dbReference>
<dbReference type="PROSITE" id="PS50893">
    <property type="entry name" value="ABC_TRANSPORTER_2"/>
    <property type="match status" value="1"/>
</dbReference>
<dbReference type="GO" id="GO:0140359">
    <property type="term" value="F:ABC-type transporter activity"/>
    <property type="evidence" value="ECO:0007669"/>
    <property type="project" value="InterPro"/>
</dbReference>
<dbReference type="Proteomes" id="UP000009170">
    <property type="component" value="Unassembled WGS sequence"/>
</dbReference>
<dbReference type="InterPro" id="IPR050352">
    <property type="entry name" value="ABCG_transporters"/>
</dbReference>
<dbReference type="InterPro" id="IPR043926">
    <property type="entry name" value="ABCG_dom"/>
</dbReference>
<dbReference type="PANTHER" id="PTHR48041:SF98">
    <property type="entry name" value="TRANSPORTER, PUTATIVE (EUROFUNG)-RELATED"/>
    <property type="match status" value="1"/>
</dbReference>
<gene>
    <name evidence="10" type="ORF">OT_ostta09g01615</name>
</gene>
<reference evidence="11" key="1">
    <citation type="journal article" date="2006" name="Proc. Natl. Acad. Sci. U.S.A.">
        <title>Genome analysis of the smallest free-living eukaryote Ostreococcus tauri unveils many unique features.</title>
        <authorList>
            <person name="Derelle E."/>
            <person name="Ferraz C."/>
            <person name="Rombauts S."/>
            <person name="Rouze P."/>
            <person name="Worden A.Z."/>
            <person name="Robbens S."/>
            <person name="Partensky F."/>
            <person name="Degroeve S."/>
            <person name="Echeynie S."/>
            <person name="Cooke R."/>
            <person name="Saeys Y."/>
            <person name="Wuyts J."/>
            <person name="Jabbari K."/>
            <person name="Bowler C."/>
            <person name="Panaud O."/>
            <person name="Piegu B."/>
            <person name="Ball S.G."/>
            <person name="Ral J.-P."/>
            <person name="Bouget F.-Y."/>
            <person name="Piganeau G."/>
            <person name="De Baets B."/>
            <person name="Picard A."/>
            <person name="Delseny M."/>
            <person name="Demaille J."/>
            <person name="Van de Peer Y."/>
            <person name="Moreau H."/>
        </authorList>
    </citation>
    <scope>NUCLEOTIDE SEQUENCE [LARGE SCALE GENOMIC DNA]</scope>
    <source>
        <strain evidence="11">OTTH 0595 / CCAP 157/2 / RCC745</strain>
    </source>
</reference>
<keyword evidence="4" id="KW-0547">Nucleotide-binding</keyword>
<dbReference type="InParanoid" id="A0A090M447"/>
<dbReference type="OrthoDB" id="66620at2759"/>
<dbReference type="GO" id="GO:0016887">
    <property type="term" value="F:ATP hydrolysis activity"/>
    <property type="evidence" value="ECO:0007669"/>
    <property type="project" value="InterPro"/>
</dbReference>
<evidence type="ECO:0000256" key="4">
    <source>
        <dbReference type="ARBA" id="ARBA00022741"/>
    </source>
</evidence>
<evidence type="ECO:0000256" key="2">
    <source>
        <dbReference type="ARBA" id="ARBA00022448"/>
    </source>
</evidence>
<feature type="transmembrane region" description="Helical" evidence="8">
    <location>
        <begin position="420"/>
        <end position="442"/>
    </location>
</feature>
<evidence type="ECO:0000256" key="3">
    <source>
        <dbReference type="ARBA" id="ARBA00022692"/>
    </source>
</evidence>
<feature type="domain" description="ABC transporter" evidence="9">
    <location>
        <begin position="29"/>
        <end position="271"/>
    </location>
</feature>
<dbReference type="KEGG" id="ota:OT_ostta09g01615"/>
<proteinExistence type="predicted"/>
<dbReference type="InterPro" id="IPR003439">
    <property type="entry name" value="ABC_transporter-like_ATP-bd"/>
</dbReference>
<accession>A0A090M447</accession>
<comment type="subcellular location">
    <subcellularLocation>
        <location evidence="1">Membrane</location>
        <topology evidence="1">Multi-pass membrane protein</topology>
    </subcellularLocation>
</comment>
<dbReference type="InterPro" id="IPR003593">
    <property type="entry name" value="AAA+_ATPase"/>
</dbReference>
<dbReference type="GeneID" id="9831723"/>
<dbReference type="PROSITE" id="PS00211">
    <property type="entry name" value="ABC_TRANSPORTER_1"/>
    <property type="match status" value="1"/>
</dbReference>
<keyword evidence="5" id="KW-0067">ATP-binding</keyword>
<organism evidence="10 11">
    <name type="scientific">Ostreococcus tauri</name>
    <name type="common">Marine green alga</name>
    <dbReference type="NCBI Taxonomy" id="70448"/>
    <lineage>
        <taxon>Eukaryota</taxon>
        <taxon>Viridiplantae</taxon>
        <taxon>Chlorophyta</taxon>
        <taxon>Mamiellophyceae</taxon>
        <taxon>Mamiellales</taxon>
        <taxon>Bathycoccaceae</taxon>
        <taxon>Ostreococcus</taxon>
    </lineage>
</organism>
<evidence type="ECO:0000256" key="8">
    <source>
        <dbReference type="SAM" id="Phobius"/>
    </source>
</evidence>
<dbReference type="AlphaFoldDB" id="A0A090M447"/>
<dbReference type="GO" id="GO:0016020">
    <property type="term" value="C:membrane"/>
    <property type="evidence" value="ECO:0007669"/>
    <property type="project" value="UniProtKB-SubCell"/>
</dbReference>
<name>A0A090M447_OSTTA</name>
<feature type="transmembrane region" description="Helical" evidence="8">
    <location>
        <begin position="454"/>
        <end position="476"/>
    </location>
</feature>
<sequence>MTNGDVEQATMKKAPSLLDLQEKGNDTTLSFKDVRFEVGKKEKRKEILHGVSGQVCSGEVLAILGPSGAGKTCLIDLLTLEGKGGLYTGDVRLNGSPLTPELFTKYCSTVPQVDRLWAFLTVEETLMYTADLLLKATQEEKRRRVDAIINTVGLDGSRHTKCGNQFLKGLSGGQRRRLSLAVALVGSPSVLFLDEPTSGLDAAAAASIMGFLKELAKASNIAICCTIHQPSSAVFNGFDRIMLLSKGRVAYLGPAHKTESYFANIGYPVPHGDSIAEHMLNVVNAEFSDPKQVDEILNQFQQNDSGCNHTGPLGDVSSKGTSIIAQTMTLVRRHGLITYRDPSMYVGRMIMFLVACIFFAVIYIESRSRSQDQVFARMWLVLWFLGVPSSLGVVATYVYNEEFFAIKREVKNGLLSPYSYLLANLIIQIPFMILLSLFALAIPAYGMVKWYGPHFVQVVMMYALTLWSFEAAAQLFSITFDNPLMGMLTYMNLWFAGFLFCGIMVRESDVIWPFRAMSYITYLKWAIKNLVYLDFIDATWTGAVDDSSSPTGFSCNGSELCFGRTGKEVLSSMKATYSAIDSEDKLVENAMILLAIGCAYKLIYVILFVRKSKKAQLVYPIKM</sequence>
<keyword evidence="3 8" id="KW-0812">Transmembrane</keyword>